<feature type="compositionally biased region" description="Basic and acidic residues" evidence="1">
    <location>
        <begin position="265"/>
        <end position="277"/>
    </location>
</feature>
<evidence type="ECO:0000313" key="2">
    <source>
        <dbReference type="EMBL" id="KAJ8894225.1"/>
    </source>
</evidence>
<accession>A0ABQ9IC13</accession>
<sequence length="477" mass="51942">MWESCRTTPLVGEFSRDLPFSAALSFRHCSILTSITLIGSQDLDVKSRPNLFTSPYAIPRAARIRVVDMAYRWHDGTHSTDRLTAVASMTAGRQMSCGAPVCQFEASPAAPSLPICLHDNVMPTSQDVTRGGTAVPSLIKSLACLSEQGKSESFYTNLSSSYGTFSDDPGAGTPPGDVLARRHHVVMETNWEGRSSRRGFELAHWRPTRHLPSSSHAGNSSETVSRVGPIVPTVSHVHDPYLETAIQCEVNLGKVLISGTKERRKTGDPENPADQRRRPARFPHAKNPGVTRPGVEGGSPWWEASSLTAQPPWPLACLQKKLGAAVAERLACSPLTKANRAQSPAGSLPDFWHVGIVSDDAVFRRGFRDLPFSAALSFRHCSILTSITLIGSQGLGVVKRCAVASTKVLSTQSRTIRARIVNALLSRWQRIVTRRLTHEARNTMRRLGSEGEGDGAPRPSPPSRPRSRSRRRAAGND</sequence>
<feature type="region of interest" description="Disordered" evidence="1">
    <location>
        <begin position="439"/>
        <end position="477"/>
    </location>
</feature>
<evidence type="ECO:0000256" key="1">
    <source>
        <dbReference type="SAM" id="MobiDB-lite"/>
    </source>
</evidence>
<protein>
    <submittedName>
        <fullName evidence="2">Uncharacterized protein</fullName>
    </submittedName>
</protein>
<dbReference type="EMBL" id="JARBHB010000002">
    <property type="protein sequence ID" value="KAJ8894225.1"/>
    <property type="molecule type" value="Genomic_DNA"/>
</dbReference>
<gene>
    <name evidence="2" type="ORF">PR048_006837</name>
</gene>
<feature type="region of interest" description="Disordered" evidence="1">
    <location>
        <begin position="259"/>
        <end position="293"/>
    </location>
</feature>
<name>A0ABQ9IC13_9NEOP</name>
<organism evidence="2 3">
    <name type="scientific">Dryococelus australis</name>
    <dbReference type="NCBI Taxonomy" id="614101"/>
    <lineage>
        <taxon>Eukaryota</taxon>
        <taxon>Metazoa</taxon>
        <taxon>Ecdysozoa</taxon>
        <taxon>Arthropoda</taxon>
        <taxon>Hexapoda</taxon>
        <taxon>Insecta</taxon>
        <taxon>Pterygota</taxon>
        <taxon>Neoptera</taxon>
        <taxon>Polyneoptera</taxon>
        <taxon>Phasmatodea</taxon>
        <taxon>Verophasmatodea</taxon>
        <taxon>Anareolatae</taxon>
        <taxon>Phasmatidae</taxon>
        <taxon>Eurycanthinae</taxon>
        <taxon>Dryococelus</taxon>
    </lineage>
</organism>
<feature type="compositionally biased region" description="Basic residues" evidence="1">
    <location>
        <begin position="465"/>
        <end position="477"/>
    </location>
</feature>
<keyword evidence="3" id="KW-1185">Reference proteome</keyword>
<proteinExistence type="predicted"/>
<dbReference type="Proteomes" id="UP001159363">
    <property type="component" value="Chromosome 2"/>
</dbReference>
<evidence type="ECO:0000313" key="3">
    <source>
        <dbReference type="Proteomes" id="UP001159363"/>
    </source>
</evidence>
<reference evidence="2 3" key="1">
    <citation type="submission" date="2023-02" db="EMBL/GenBank/DDBJ databases">
        <title>LHISI_Scaffold_Assembly.</title>
        <authorList>
            <person name="Stuart O.P."/>
            <person name="Cleave R."/>
            <person name="Magrath M.J.L."/>
            <person name="Mikheyev A.S."/>
        </authorList>
    </citation>
    <scope>NUCLEOTIDE SEQUENCE [LARGE SCALE GENOMIC DNA]</scope>
    <source>
        <strain evidence="2">Daus_M_001</strain>
        <tissue evidence="2">Leg muscle</tissue>
    </source>
</reference>
<comment type="caution">
    <text evidence="2">The sequence shown here is derived from an EMBL/GenBank/DDBJ whole genome shotgun (WGS) entry which is preliminary data.</text>
</comment>